<reference evidence="1 2" key="1">
    <citation type="submission" date="2018-07" db="EMBL/GenBank/DDBJ databases">
        <title>Genomic Encyclopedia of Type Strains, Phase IV (KMG-IV): sequencing the most valuable type-strain genomes for metagenomic binning, comparative biology and taxonomic classification.</title>
        <authorList>
            <person name="Goeker M."/>
        </authorList>
    </citation>
    <scope>NUCLEOTIDE SEQUENCE [LARGE SCALE GENOMIC DNA]</scope>
    <source>
        <strain evidence="1 2">DSM 21410</strain>
    </source>
</reference>
<dbReference type="Gene3D" id="3.40.50.1580">
    <property type="entry name" value="Nucleoside phosphorylase domain"/>
    <property type="match status" value="1"/>
</dbReference>
<dbReference type="EMBL" id="QPJS01000002">
    <property type="protein sequence ID" value="RCX03641.1"/>
    <property type="molecule type" value="Genomic_DNA"/>
</dbReference>
<organism evidence="1 2">
    <name type="scientific">Schleiferia thermophila</name>
    <dbReference type="NCBI Taxonomy" id="884107"/>
    <lineage>
        <taxon>Bacteria</taxon>
        <taxon>Pseudomonadati</taxon>
        <taxon>Bacteroidota</taxon>
        <taxon>Flavobacteriia</taxon>
        <taxon>Flavobacteriales</taxon>
        <taxon>Schleiferiaceae</taxon>
        <taxon>Schleiferia</taxon>
    </lineage>
</organism>
<evidence type="ECO:0000313" key="1">
    <source>
        <dbReference type="EMBL" id="RCX03641.1"/>
    </source>
</evidence>
<evidence type="ECO:0008006" key="3">
    <source>
        <dbReference type="Google" id="ProtNLM"/>
    </source>
</evidence>
<dbReference type="RefSeq" id="WP_037360353.1">
    <property type="nucleotide sequence ID" value="NZ_BHZF01000002.1"/>
</dbReference>
<dbReference type="AlphaFoldDB" id="A0A369A384"/>
<proteinExistence type="predicted"/>
<dbReference type="Proteomes" id="UP000253517">
    <property type="component" value="Unassembled WGS sequence"/>
</dbReference>
<sequence length="273" mass="31727">MNELLLVFATIQEAKPFIEITDAKSNRKRPFIHTATDENTSILITGIGVFNASIRLTEYLSTQPLPSLVVNVGLAGSFGLIQGQWYKASAISYYDSKTHYTDIICREEKYAHLHTVNTPADKVKMAENPNWMYDMEAYGLFASARYFLNHHQFQIFKYISDRDGTLVSIKNSLSGYTDLCPMVWSGVKQLFQKIMSFKNDESTMHSFRDKFEVFCTKNRLSFSQKNLLMERLTYLKNLGFKEVVDTLLQKSYREFTDRDRRFAEILNELNKYE</sequence>
<accession>A0A369A384</accession>
<comment type="caution">
    <text evidence="1">The sequence shown here is derived from an EMBL/GenBank/DDBJ whole genome shotgun (WGS) entry which is preliminary data.</text>
</comment>
<keyword evidence="2" id="KW-1185">Reference proteome</keyword>
<dbReference type="GO" id="GO:0003824">
    <property type="term" value="F:catalytic activity"/>
    <property type="evidence" value="ECO:0007669"/>
    <property type="project" value="InterPro"/>
</dbReference>
<protein>
    <recommendedName>
        <fullName evidence="3">Nucleoside phosphorylase domain-containing protein</fullName>
    </recommendedName>
</protein>
<dbReference type="SUPFAM" id="SSF53167">
    <property type="entry name" value="Purine and uridine phosphorylases"/>
    <property type="match status" value="1"/>
</dbReference>
<evidence type="ECO:0000313" key="2">
    <source>
        <dbReference type="Proteomes" id="UP000253517"/>
    </source>
</evidence>
<dbReference type="GO" id="GO:0009116">
    <property type="term" value="P:nucleoside metabolic process"/>
    <property type="evidence" value="ECO:0007669"/>
    <property type="project" value="InterPro"/>
</dbReference>
<gene>
    <name evidence="1" type="ORF">DES35_10291</name>
</gene>
<dbReference type="InterPro" id="IPR035994">
    <property type="entry name" value="Nucleoside_phosphorylase_sf"/>
</dbReference>
<name>A0A369A384_9FLAO</name>